<dbReference type="Gene3D" id="1.20.1560.10">
    <property type="entry name" value="ABC transporter type 1, transmembrane domain"/>
    <property type="match status" value="1"/>
</dbReference>
<evidence type="ECO:0000256" key="2">
    <source>
        <dbReference type="ARBA" id="ARBA00022989"/>
    </source>
</evidence>
<evidence type="ECO:0000256" key="1">
    <source>
        <dbReference type="ARBA" id="ARBA00022692"/>
    </source>
</evidence>
<organism evidence="5 6">
    <name type="scientific">Drosophila virilis</name>
    <name type="common">Fruit fly</name>
    <dbReference type="NCBI Taxonomy" id="7244"/>
    <lineage>
        <taxon>Eukaryota</taxon>
        <taxon>Metazoa</taxon>
        <taxon>Ecdysozoa</taxon>
        <taxon>Arthropoda</taxon>
        <taxon>Hexapoda</taxon>
        <taxon>Insecta</taxon>
        <taxon>Pterygota</taxon>
        <taxon>Neoptera</taxon>
        <taxon>Endopterygota</taxon>
        <taxon>Diptera</taxon>
        <taxon>Brachycera</taxon>
        <taxon>Muscomorpha</taxon>
        <taxon>Ephydroidea</taxon>
        <taxon>Drosophilidae</taxon>
        <taxon>Drosophila</taxon>
    </lineage>
</organism>
<dbReference type="InParanoid" id="A0A0Q9WAC0"/>
<feature type="non-terminal residue" evidence="5">
    <location>
        <position position="108"/>
    </location>
</feature>
<dbReference type="GO" id="GO:0016020">
    <property type="term" value="C:membrane"/>
    <property type="evidence" value="ECO:0007669"/>
    <property type="project" value="InterPro"/>
</dbReference>
<evidence type="ECO:0000256" key="4">
    <source>
        <dbReference type="SAM" id="Phobius"/>
    </source>
</evidence>
<evidence type="ECO:0000256" key="3">
    <source>
        <dbReference type="ARBA" id="ARBA00023136"/>
    </source>
</evidence>
<keyword evidence="2 4" id="KW-1133">Transmembrane helix</keyword>
<feature type="transmembrane region" description="Helical" evidence="4">
    <location>
        <begin position="56"/>
        <end position="79"/>
    </location>
</feature>
<name>A0A0Q9WAC0_DROVI</name>
<keyword evidence="6" id="KW-1185">Reference proteome</keyword>
<reference evidence="5 6" key="1">
    <citation type="journal article" date="2007" name="Nature">
        <title>Evolution of genes and genomes on the Drosophila phylogeny.</title>
        <authorList>
            <consortium name="Drosophila 12 Genomes Consortium"/>
            <person name="Clark A.G."/>
            <person name="Eisen M.B."/>
            <person name="Smith D.R."/>
            <person name="Bergman C.M."/>
            <person name="Oliver B."/>
            <person name="Markow T.A."/>
            <person name="Kaufman T.C."/>
            <person name="Kellis M."/>
            <person name="Gelbart W."/>
            <person name="Iyer V.N."/>
            <person name="Pollard D.A."/>
            <person name="Sackton T.B."/>
            <person name="Larracuente A.M."/>
            <person name="Singh N.D."/>
            <person name="Abad J.P."/>
            <person name="Abt D.N."/>
            <person name="Adryan B."/>
            <person name="Aguade M."/>
            <person name="Akashi H."/>
            <person name="Anderson W.W."/>
            <person name="Aquadro C.F."/>
            <person name="Ardell D.H."/>
            <person name="Arguello R."/>
            <person name="Artieri C.G."/>
            <person name="Barbash D.A."/>
            <person name="Barker D."/>
            <person name="Barsanti P."/>
            <person name="Batterham P."/>
            <person name="Batzoglou S."/>
            <person name="Begun D."/>
            <person name="Bhutkar A."/>
            <person name="Blanco E."/>
            <person name="Bosak S.A."/>
            <person name="Bradley R.K."/>
            <person name="Brand A.D."/>
            <person name="Brent M.R."/>
            <person name="Brooks A.N."/>
            <person name="Brown R.H."/>
            <person name="Butlin R.K."/>
            <person name="Caggese C."/>
            <person name="Calvi B.R."/>
            <person name="Bernardo de Carvalho A."/>
            <person name="Caspi A."/>
            <person name="Castrezana S."/>
            <person name="Celniker S.E."/>
            <person name="Chang J.L."/>
            <person name="Chapple C."/>
            <person name="Chatterji S."/>
            <person name="Chinwalla A."/>
            <person name="Civetta A."/>
            <person name="Clifton S.W."/>
            <person name="Comeron J.M."/>
            <person name="Costello J.C."/>
            <person name="Coyne J.A."/>
            <person name="Daub J."/>
            <person name="David R.G."/>
            <person name="Delcher A.L."/>
            <person name="Delehaunty K."/>
            <person name="Do C.B."/>
            <person name="Ebling H."/>
            <person name="Edwards K."/>
            <person name="Eickbush T."/>
            <person name="Evans J.D."/>
            <person name="Filipski A."/>
            <person name="Findeiss S."/>
            <person name="Freyhult E."/>
            <person name="Fulton L."/>
            <person name="Fulton R."/>
            <person name="Garcia A.C."/>
            <person name="Gardiner A."/>
            <person name="Garfield D.A."/>
            <person name="Garvin B.E."/>
            <person name="Gibson G."/>
            <person name="Gilbert D."/>
            <person name="Gnerre S."/>
            <person name="Godfrey J."/>
            <person name="Good R."/>
            <person name="Gotea V."/>
            <person name="Gravely B."/>
            <person name="Greenberg A.J."/>
            <person name="Griffiths-Jones S."/>
            <person name="Gross S."/>
            <person name="Guigo R."/>
            <person name="Gustafson E.A."/>
            <person name="Haerty W."/>
            <person name="Hahn M.W."/>
            <person name="Halligan D.L."/>
            <person name="Halpern A.L."/>
            <person name="Halter G.M."/>
            <person name="Han M.V."/>
            <person name="Heger A."/>
            <person name="Hillier L."/>
            <person name="Hinrichs A.S."/>
            <person name="Holmes I."/>
            <person name="Hoskins R.A."/>
            <person name="Hubisz M.J."/>
            <person name="Hultmark D."/>
            <person name="Huntley M.A."/>
            <person name="Jaffe D.B."/>
            <person name="Jagadeeshan S."/>
            <person name="Jeck W.R."/>
            <person name="Johnson J."/>
            <person name="Jones C.D."/>
            <person name="Jordan W.C."/>
            <person name="Karpen G.H."/>
            <person name="Kataoka E."/>
            <person name="Keightley P.D."/>
            <person name="Kheradpour P."/>
            <person name="Kirkness E.F."/>
            <person name="Koerich L.B."/>
            <person name="Kristiansen K."/>
            <person name="Kudrna D."/>
            <person name="Kulathinal R.J."/>
            <person name="Kumar S."/>
            <person name="Kwok R."/>
            <person name="Lander E."/>
            <person name="Langley C.H."/>
            <person name="Lapoint R."/>
            <person name="Lazzaro B.P."/>
            <person name="Lee S.J."/>
            <person name="Levesque L."/>
            <person name="Li R."/>
            <person name="Lin C.F."/>
            <person name="Lin M.F."/>
            <person name="Lindblad-Toh K."/>
            <person name="Llopart A."/>
            <person name="Long M."/>
            <person name="Low L."/>
            <person name="Lozovsky E."/>
            <person name="Lu J."/>
            <person name="Luo M."/>
            <person name="Machado C.A."/>
            <person name="Makalowski W."/>
            <person name="Marzo M."/>
            <person name="Matsuda M."/>
            <person name="Matzkin L."/>
            <person name="McAllister B."/>
            <person name="McBride C.S."/>
            <person name="McKernan B."/>
            <person name="McKernan K."/>
            <person name="Mendez-Lago M."/>
            <person name="Minx P."/>
            <person name="Mollenhauer M.U."/>
            <person name="Montooth K."/>
            <person name="Mount S.M."/>
            <person name="Mu X."/>
            <person name="Myers E."/>
            <person name="Negre B."/>
            <person name="Newfeld S."/>
            <person name="Nielsen R."/>
            <person name="Noor M.A."/>
            <person name="O'Grady P."/>
            <person name="Pachter L."/>
            <person name="Papaceit M."/>
            <person name="Parisi M.J."/>
            <person name="Parisi M."/>
            <person name="Parts L."/>
            <person name="Pedersen J.S."/>
            <person name="Pesole G."/>
            <person name="Phillippy A.M."/>
            <person name="Ponting C.P."/>
            <person name="Pop M."/>
            <person name="Porcelli D."/>
            <person name="Powell J.R."/>
            <person name="Prohaska S."/>
            <person name="Pruitt K."/>
            <person name="Puig M."/>
            <person name="Quesneville H."/>
            <person name="Ram K.R."/>
            <person name="Rand D."/>
            <person name="Rasmussen M.D."/>
            <person name="Reed L.K."/>
            <person name="Reenan R."/>
            <person name="Reily A."/>
            <person name="Remington K.A."/>
            <person name="Rieger T.T."/>
            <person name="Ritchie M.G."/>
            <person name="Robin C."/>
            <person name="Rogers Y.H."/>
            <person name="Rohde C."/>
            <person name="Rozas J."/>
            <person name="Rubenfield M.J."/>
            <person name="Ruiz A."/>
            <person name="Russo S."/>
            <person name="Salzberg S.L."/>
            <person name="Sanchez-Gracia A."/>
            <person name="Saranga D.J."/>
            <person name="Sato H."/>
            <person name="Schaeffer S.W."/>
            <person name="Schatz M.C."/>
            <person name="Schlenke T."/>
            <person name="Schwartz R."/>
            <person name="Segarra C."/>
            <person name="Singh R.S."/>
            <person name="Sirot L."/>
            <person name="Sirota M."/>
            <person name="Sisneros N.B."/>
            <person name="Smith C.D."/>
            <person name="Smith T.F."/>
            <person name="Spieth J."/>
            <person name="Stage D.E."/>
            <person name="Stark A."/>
            <person name="Stephan W."/>
            <person name="Strausberg R.L."/>
            <person name="Strempel S."/>
            <person name="Sturgill D."/>
            <person name="Sutton G."/>
            <person name="Sutton G.G."/>
            <person name="Tao W."/>
            <person name="Teichmann S."/>
            <person name="Tobari Y.N."/>
            <person name="Tomimura Y."/>
            <person name="Tsolas J.M."/>
            <person name="Valente V.L."/>
            <person name="Venter E."/>
            <person name="Venter J.C."/>
            <person name="Vicario S."/>
            <person name="Vieira F.G."/>
            <person name="Vilella A.J."/>
            <person name="Villasante A."/>
            <person name="Walenz B."/>
            <person name="Wang J."/>
            <person name="Wasserman M."/>
            <person name="Watts T."/>
            <person name="Wilson D."/>
            <person name="Wilson R.K."/>
            <person name="Wing R.A."/>
            <person name="Wolfner M.F."/>
            <person name="Wong A."/>
            <person name="Wong G.K."/>
            <person name="Wu C.I."/>
            <person name="Wu G."/>
            <person name="Yamamoto D."/>
            <person name="Yang H.P."/>
            <person name="Yang S.P."/>
            <person name="Yorke J.A."/>
            <person name="Yoshida K."/>
            <person name="Zdobnov E."/>
            <person name="Zhang P."/>
            <person name="Zhang Y."/>
            <person name="Zimin A.V."/>
            <person name="Baldwin J."/>
            <person name="Abdouelleil A."/>
            <person name="Abdulkadir J."/>
            <person name="Abebe A."/>
            <person name="Abera B."/>
            <person name="Abreu J."/>
            <person name="Acer S.C."/>
            <person name="Aftuck L."/>
            <person name="Alexander A."/>
            <person name="An P."/>
            <person name="Anderson E."/>
            <person name="Anderson S."/>
            <person name="Arachi H."/>
            <person name="Azer M."/>
            <person name="Bachantsang P."/>
            <person name="Barry A."/>
            <person name="Bayul T."/>
            <person name="Berlin A."/>
            <person name="Bessette D."/>
            <person name="Bloom T."/>
            <person name="Blye J."/>
            <person name="Boguslavskiy L."/>
            <person name="Bonnet C."/>
            <person name="Boukhgalter B."/>
            <person name="Bourzgui I."/>
            <person name="Brown A."/>
            <person name="Cahill P."/>
            <person name="Channer S."/>
            <person name="Cheshatsang Y."/>
            <person name="Chuda L."/>
            <person name="Citroen M."/>
            <person name="Collymore A."/>
            <person name="Cooke P."/>
            <person name="Costello M."/>
            <person name="D'Aco K."/>
            <person name="Daza R."/>
            <person name="De Haan G."/>
            <person name="DeGray S."/>
            <person name="DeMaso C."/>
            <person name="Dhargay N."/>
            <person name="Dooley K."/>
            <person name="Dooley E."/>
            <person name="Doricent M."/>
            <person name="Dorje P."/>
            <person name="Dorjee K."/>
            <person name="Dupes A."/>
            <person name="Elong R."/>
            <person name="Falk J."/>
            <person name="Farina A."/>
            <person name="Faro S."/>
            <person name="Ferguson D."/>
            <person name="Fisher S."/>
            <person name="Foley C.D."/>
            <person name="Franke A."/>
            <person name="Friedrich D."/>
            <person name="Gadbois L."/>
            <person name="Gearin G."/>
            <person name="Gearin C.R."/>
            <person name="Giannoukos G."/>
            <person name="Goode T."/>
            <person name="Graham J."/>
            <person name="Grandbois E."/>
            <person name="Grewal S."/>
            <person name="Gyaltsen K."/>
            <person name="Hafez N."/>
            <person name="Hagos B."/>
            <person name="Hall J."/>
            <person name="Henson C."/>
            <person name="Hollinger A."/>
            <person name="Honan T."/>
            <person name="Huard M.D."/>
            <person name="Hughes L."/>
            <person name="Hurhula B."/>
            <person name="Husby M.E."/>
            <person name="Kamat A."/>
            <person name="Kanga B."/>
            <person name="Kashin S."/>
            <person name="Khazanovich D."/>
            <person name="Kisner P."/>
            <person name="Lance K."/>
            <person name="Lara M."/>
            <person name="Lee W."/>
            <person name="Lennon N."/>
            <person name="Letendre F."/>
            <person name="LeVine R."/>
            <person name="Lipovsky A."/>
            <person name="Liu X."/>
            <person name="Liu J."/>
            <person name="Liu S."/>
            <person name="Lokyitsang T."/>
            <person name="Lokyitsang Y."/>
            <person name="Lubonja R."/>
            <person name="Lui A."/>
            <person name="MacDonald P."/>
            <person name="Magnisalis V."/>
            <person name="Maru K."/>
            <person name="Matthews C."/>
            <person name="McCusker W."/>
            <person name="McDonough S."/>
            <person name="Mehta T."/>
            <person name="Meldrim J."/>
            <person name="Meneus L."/>
            <person name="Mihai O."/>
            <person name="Mihalev A."/>
            <person name="Mihova T."/>
            <person name="Mittelman R."/>
            <person name="Mlenga V."/>
            <person name="Montmayeur A."/>
            <person name="Mulrain L."/>
            <person name="Navidi A."/>
            <person name="Naylor J."/>
            <person name="Negash T."/>
            <person name="Nguyen T."/>
            <person name="Nguyen N."/>
            <person name="Nicol R."/>
            <person name="Norbu C."/>
            <person name="Norbu N."/>
            <person name="Novod N."/>
            <person name="O'Neill B."/>
            <person name="Osman S."/>
            <person name="Markiewicz E."/>
            <person name="Oyono O.L."/>
            <person name="Patti C."/>
            <person name="Phunkhang P."/>
            <person name="Pierre F."/>
            <person name="Priest M."/>
            <person name="Raghuraman S."/>
            <person name="Rege F."/>
            <person name="Reyes R."/>
            <person name="Rise C."/>
            <person name="Rogov P."/>
            <person name="Ross K."/>
            <person name="Ryan E."/>
            <person name="Settipalli S."/>
            <person name="Shea T."/>
            <person name="Sherpa N."/>
            <person name="Shi L."/>
            <person name="Shih D."/>
            <person name="Sparrow T."/>
            <person name="Spaulding J."/>
            <person name="Stalker J."/>
            <person name="Stange-Thomann N."/>
            <person name="Stavropoulos S."/>
            <person name="Stone C."/>
            <person name="Strader C."/>
            <person name="Tesfaye S."/>
            <person name="Thomson T."/>
            <person name="Thoulutsang Y."/>
            <person name="Thoulutsang D."/>
            <person name="Topham K."/>
            <person name="Topping I."/>
            <person name="Tsamla T."/>
            <person name="Vassiliev H."/>
            <person name="Vo A."/>
            <person name="Wangchuk T."/>
            <person name="Wangdi T."/>
            <person name="Weiand M."/>
            <person name="Wilkinson J."/>
            <person name="Wilson A."/>
            <person name="Yadav S."/>
            <person name="Young G."/>
            <person name="Yu Q."/>
            <person name="Zembek L."/>
            <person name="Zhong D."/>
            <person name="Zimmer A."/>
            <person name="Zwirko Z."/>
            <person name="Jaffe D.B."/>
            <person name="Alvarez P."/>
            <person name="Brockman W."/>
            <person name="Butler J."/>
            <person name="Chin C."/>
            <person name="Gnerre S."/>
            <person name="Grabherr M."/>
            <person name="Kleber M."/>
            <person name="Mauceli E."/>
            <person name="MacCallum I."/>
        </authorList>
    </citation>
    <scope>NUCLEOTIDE SEQUENCE [LARGE SCALE GENOMIC DNA]</scope>
    <source>
        <strain evidence="6">Tucson 15010-1051.87</strain>
    </source>
</reference>
<dbReference type="EMBL" id="CH940648">
    <property type="protein sequence ID" value="KRF79175.1"/>
    <property type="molecule type" value="Genomic_DNA"/>
</dbReference>
<gene>
    <name evidence="5" type="primary">Dvir\GJ25991</name>
    <name evidence="5" type="ORF">Dvir_GJ25991</name>
</gene>
<dbReference type="OrthoDB" id="6500128at2759"/>
<evidence type="ECO:0000313" key="5">
    <source>
        <dbReference type="EMBL" id="KRF79175.1"/>
    </source>
</evidence>
<accession>A0A0Q9WAC0</accession>
<dbReference type="InterPro" id="IPR036640">
    <property type="entry name" value="ABC1_TM_sf"/>
</dbReference>
<keyword evidence="3 4" id="KW-0472">Membrane</keyword>
<evidence type="ECO:0008006" key="7">
    <source>
        <dbReference type="Google" id="ProtNLM"/>
    </source>
</evidence>
<sequence length="108" mass="12062">MSTELEFSKESKKRSTNLPELGDFQVQKASGDATAEPDKKYSFFDLFRYSTRLERFLLLLSIIVATIASVFIPYFILIYGEFTSLLIDRTVGEGTSSPTFILALFGGG</sequence>
<dbReference type="STRING" id="7244.A0A0Q9WAC0"/>
<keyword evidence="1 4" id="KW-0812">Transmembrane</keyword>
<protein>
    <recommendedName>
        <fullName evidence="7">ABC transmembrane type-1 domain-containing protein</fullName>
    </recommendedName>
</protein>
<dbReference type="AlphaFoldDB" id="A0A0Q9WAC0"/>
<dbReference type="Proteomes" id="UP000008792">
    <property type="component" value="Unassembled WGS sequence"/>
</dbReference>
<evidence type="ECO:0000313" key="6">
    <source>
        <dbReference type="Proteomes" id="UP000008792"/>
    </source>
</evidence>
<dbReference type="GO" id="GO:0005524">
    <property type="term" value="F:ATP binding"/>
    <property type="evidence" value="ECO:0007669"/>
    <property type="project" value="InterPro"/>
</dbReference>
<proteinExistence type="predicted"/>